<feature type="compositionally biased region" description="Low complexity" evidence="1">
    <location>
        <begin position="148"/>
        <end position="162"/>
    </location>
</feature>
<dbReference type="EMBL" id="CADCTJ010000606">
    <property type="protein sequence ID" value="CAA9252526.1"/>
    <property type="molecule type" value="Genomic_DNA"/>
</dbReference>
<accession>A0A6J4IKK1</accession>
<sequence>MNKTAILDMIHQVAAISDQDVEELEKLARNFPYCQTAHLLIAKASYDQGNMLSNQKLRKAAAYAINRHLLKKLIYTTQTAVVLTEINPVTAELELNVAEPETAPVEESTLIKETSPVEAEMVTEFLLPAPKSDYTNEPVTSEIPADLISAPESSSTPVSETEISAEEAPLSDSKETPEPSIDNIPDYELNIPAQTSEISQVTNEIPTDEPEKFSHDSEPGHDPIVSAPEPESTFSWSELDDLLQVQNLTRPSLLANETPDIPSIPTPDATEIPASDLVLPPAEPQNIPVIRYELEAADEPEEVALEQTLARFDSYLFKPEKDEPLVGDLKPATPEEFIYEVYTRNSLGYWMGSSRLGEVLQVKDELTTSTPLQFYPDLILEYSKQNYLTPTDPPPVTKVSRQLEIIDQFLKANPKLKSFAPDKVRPESHDDLAFKSTKNTKNLASENLANIMVQQGKIKKAIKIYEHLVLKIPEKRAYFTAQIEKLRNLI</sequence>
<evidence type="ECO:0000313" key="2">
    <source>
        <dbReference type="EMBL" id="CAA9252526.1"/>
    </source>
</evidence>
<proteinExistence type="predicted"/>
<feature type="region of interest" description="Disordered" evidence="1">
    <location>
        <begin position="203"/>
        <end position="229"/>
    </location>
</feature>
<evidence type="ECO:0000256" key="1">
    <source>
        <dbReference type="SAM" id="MobiDB-lite"/>
    </source>
</evidence>
<gene>
    <name evidence="2" type="ORF">AVDCRST_MAG95-1943</name>
</gene>
<name>A0A6J4IKK1_9BACT</name>
<feature type="compositionally biased region" description="Basic and acidic residues" evidence="1">
    <location>
        <begin position="209"/>
        <end position="221"/>
    </location>
</feature>
<reference evidence="2" key="1">
    <citation type="submission" date="2020-02" db="EMBL/GenBank/DDBJ databases">
        <authorList>
            <person name="Meier V. D."/>
        </authorList>
    </citation>
    <scope>NUCLEOTIDE SEQUENCE</scope>
    <source>
        <strain evidence="2">AVDCRST_MAG95</strain>
    </source>
</reference>
<dbReference type="AlphaFoldDB" id="A0A6J4IKK1"/>
<feature type="region of interest" description="Disordered" evidence="1">
    <location>
        <begin position="144"/>
        <end position="186"/>
    </location>
</feature>
<feature type="region of interest" description="Disordered" evidence="1">
    <location>
        <begin position="253"/>
        <end position="272"/>
    </location>
</feature>
<organism evidence="2">
    <name type="scientific">uncultured Adhaeribacter sp</name>
    <dbReference type="NCBI Taxonomy" id="448109"/>
    <lineage>
        <taxon>Bacteria</taxon>
        <taxon>Pseudomonadati</taxon>
        <taxon>Bacteroidota</taxon>
        <taxon>Cytophagia</taxon>
        <taxon>Cytophagales</taxon>
        <taxon>Hymenobacteraceae</taxon>
        <taxon>Adhaeribacter</taxon>
        <taxon>environmental samples</taxon>
    </lineage>
</organism>
<protein>
    <submittedName>
        <fullName evidence="2">Uncharacterized protein</fullName>
    </submittedName>
</protein>